<gene>
    <name evidence="4" type="ORF">GCM10009613_42460</name>
</gene>
<evidence type="ECO:0000256" key="1">
    <source>
        <dbReference type="ARBA" id="ARBA00010062"/>
    </source>
</evidence>
<dbReference type="Gene3D" id="3.40.50.2300">
    <property type="match status" value="2"/>
</dbReference>
<dbReference type="RefSeq" id="WP_344025203.1">
    <property type="nucleotide sequence ID" value="NZ_BAAAJK010000027.1"/>
</dbReference>
<evidence type="ECO:0000256" key="2">
    <source>
        <dbReference type="ARBA" id="ARBA00022729"/>
    </source>
</evidence>
<dbReference type="InterPro" id="IPR028082">
    <property type="entry name" value="Peripla_BP_I"/>
</dbReference>
<feature type="domain" description="Leucine-binding protein" evidence="3">
    <location>
        <begin position="10"/>
        <end position="343"/>
    </location>
</feature>
<keyword evidence="5" id="KW-1185">Reference proteome</keyword>
<dbReference type="Pfam" id="PF13458">
    <property type="entry name" value="Peripla_BP_6"/>
    <property type="match status" value="1"/>
</dbReference>
<comment type="caution">
    <text evidence="4">The sequence shown here is derived from an EMBL/GenBank/DDBJ whole genome shotgun (WGS) entry which is preliminary data.</text>
</comment>
<accession>A0ABN1Y0E6</accession>
<sequence length="354" mass="37040">MSTAPAVLDVAFVVPRSGPAGILGPACEACGDLAAAELNDAGGVLGREVRLLPVDGGRPPSEVAAAVRDLLDAGRVAAVSGWHISAVRQALAPAVAGRVPYVYAPLYEGGETTPGVFLTGETPETQVLPALRWMSAELGVRTWCVVGNDYVWPRGSARAVRRFVRTSPDVRVLDEVFVPLGTDDFGPVVTRVQRSGAQGVLMFLVGSDAVRFNRAFAASGADRHRVRLSPLMEENMLLATGAEATRELYAAAGYFETLATASSLDFSARYAARFGVHAPVPGALAESCFEAITLLGRLAGRAGSVEPAALLAVAEDTGFDGPRGAVSLRGGHLRQDVYLARADGLSFDVLARLA</sequence>
<organism evidence="4 5">
    <name type="scientific">Pseudonocardia kongjuensis</name>
    <dbReference type="NCBI Taxonomy" id="102227"/>
    <lineage>
        <taxon>Bacteria</taxon>
        <taxon>Bacillati</taxon>
        <taxon>Actinomycetota</taxon>
        <taxon>Actinomycetes</taxon>
        <taxon>Pseudonocardiales</taxon>
        <taxon>Pseudonocardiaceae</taxon>
        <taxon>Pseudonocardia</taxon>
    </lineage>
</organism>
<dbReference type="SUPFAM" id="SSF53822">
    <property type="entry name" value="Periplasmic binding protein-like I"/>
    <property type="match status" value="1"/>
</dbReference>
<comment type="similarity">
    <text evidence="1">Belongs to the leucine-binding protein family.</text>
</comment>
<dbReference type="EMBL" id="BAAAJK010000027">
    <property type="protein sequence ID" value="GAA1394442.1"/>
    <property type="molecule type" value="Genomic_DNA"/>
</dbReference>
<reference evidence="4 5" key="1">
    <citation type="journal article" date="2019" name="Int. J. Syst. Evol. Microbiol.">
        <title>The Global Catalogue of Microorganisms (GCM) 10K type strain sequencing project: providing services to taxonomists for standard genome sequencing and annotation.</title>
        <authorList>
            <consortium name="The Broad Institute Genomics Platform"/>
            <consortium name="The Broad Institute Genome Sequencing Center for Infectious Disease"/>
            <person name="Wu L."/>
            <person name="Ma J."/>
        </authorList>
    </citation>
    <scope>NUCLEOTIDE SEQUENCE [LARGE SCALE GENOMIC DNA]</scope>
    <source>
        <strain evidence="4 5">JCM 11896</strain>
    </source>
</reference>
<evidence type="ECO:0000313" key="5">
    <source>
        <dbReference type="Proteomes" id="UP001501414"/>
    </source>
</evidence>
<proteinExistence type="inferred from homology"/>
<protein>
    <submittedName>
        <fullName evidence="4">Substrate-binding domain-containing protein</fullName>
    </submittedName>
</protein>
<evidence type="ECO:0000313" key="4">
    <source>
        <dbReference type="EMBL" id="GAA1394442.1"/>
    </source>
</evidence>
<keyword evidence="2" id="KW-0732">Signal</keyword>
<dbReference type="PANTHER" id="PTHR47628:SF1">
    <property type="entry name" value="ALIPHATIC AMIDASE EXPRESSION-REGULATING PROTEIN"/>
    <property type="match status" value="1"/>
</dbReference>
<name>A0ABN1Y0E6_9PSEU</name>
<dbReference type="PANTHER" id="PTHR47628">
    <property type="match status" value="1"/>
</dbReference>
<evidence type="ECO:0000259" key="3">
    <source>
        <dbReference type="Pfam" id="PF13458"/>
    </source>
</evidence>
<dbReference type="CDD" id="cd06358">
    <property type="entry name" value="PBP1_NHase"/>
    <property type="match status" value="1"/>
</dbReference>
<dbReference type="Proteomes" id="UP001501414">
    <property type="component" value="Unassembled WGS sequence"/>
</dbReference>
<dbReference type="InterPro" id="IPR028081">
    <property type="entry name" value="Leu-bd"/>
</dbReference>